<evidence type="ECO:0000259" key="3">
    <source>
        <dbReference type="Pfam" id="PF00930"/>
    </source>
</evidence>
<keyword evidence="5" id="KW-1185">Reference proteome</keyword>
<dbReference type="PANTHER" id="PTHR11731:SF193">
    <property type="entry name" value="DIPEPTIDYL PEPTIDASE 9"/>
    <property type="match status" value="1"/>
</dbReference>
<evidence type="ECO:0000259" key="2">
    <source>
        <dbReference type="Pfam" id="PF00326"/>
    </source>
</evidence>
<dbReference type="AlphaFoldDB" id="A0A3M0CNM7"/>
<proteinExistence type="predicted"/>
<dbReference type="Pfam" id="PF00326">
    <property type="entry name" value="Peptidase_S9"/>
    <property type="match status" value="1"/>
</dbReference>
<dbReference type="GO" id="GO:0008236">
    <property type="term" value="F:serine-type peptidase activity"/>
    <property type="evidence" value="ECO:0007669"/>
    <property type="project" value="InterPro"/>
</dbReference>
<dbReference type="InterPro" id="IPR002469">
    <property type="entry name" value="Peptidase_S9B_N"/>
</dbReference>
<dbReference type="FunFam" id="3.40.50.1820:FF:000003">
    <property type="entry name" value="Dipeptidyl peptidase 4"/>
    <property type="match status" value="1"/>
</dbReference>
<dbReference type="Proteomes" id="UP000271227">
    <property type="component" value="Unassembled WGS sequence"/>
</dbReference>
<evidence type="ECO:0000313" key="5">
    <source>
        <dbReference type="Proteomes" id="UP000271227"/>
    </source>
</evidence>
<feature type="domain" description="Peptidase S9 prolyl oligopeptidase catalytic" evidence="2">
    <location>
        <begin position="539"/>
        <end position="734"/>
    </location>
</feature>
<accession>A0A3M0CNM7</accession>
<dbReference type="GO" id="GO:0008239">
    <property type="term" value="F:dipeptidyl-peptidase activity"/>
    <property type="evidence" value="ECO:0007669"/>
    <property type="project" value="TreeGrafter"/>
</dbReference>
<keyword evidence="1" id="KW-0325">Glycoprotein</keyword>
<dbReference type="Pfam" id="PF07676">
    <property type="entry name" value="PD40"/>
    <property type="match status" value="1"/>
</dbReference>
<comment type="caution">
    <text evidence="4">The sequence shown here is derived from an EMBL/GenBank/DDBJ whole genome shotgun (WGS) entry which is preliminary data.</text>
</comment>
<dbReference type="Gene3D" id="3.40.50.1820">
    <property type="entry name" value="alpha/beta hydrolase"/>
    <property type="match status" value="1"/>
</dbReference>
<dbReference type="InParanoid" id="A0A3M0CNM7"/>
<dbReference type="OrthoDB" id="9806163at2"/>
<dbReference type="InterPro" id="IPR001375">
    <property type="entry name" value="Peptidase_S9_cat"/>
</dbReference>
<dbReference type="InterPro" id="IPR050278">
    <property type="entry name" value="Serine_Prot_S9B/DPPIV"/>
</dbReference>
<evidence type="ECO:0000256" key="1">
    <source>
        <dbReference type="ARBA" id="ARBA00023180"/>
    </source>
</evidence>
<dbReference type="Gene3D" id="2.140.10.30">
    <property type="entry name" value="Dipeptidylpeptidase IV, N-terminal domain"/>
    <property type="match status" value="1"/>
</dbReference>
<dbReference type="PANTHER" id="PTHR11731">
    <property type="entry name" value="PROTEASE FAMILY S9B,C DIPEPTIDYL-PEPTIDASE IV-RELATED"/>
    <property type="match status" value="1"/>
</dbReference>
<evidence type="ECO:0000313" key="4">
    <source>
        <dbReference type="EMBL" id="RMB08489.1"/>
    </source>
</evidence>
<reference evidence="4 5" key="1">
    <citation type="submission" date="2018-10" db="EMBL/GenBank/DDBJ databases">
        <title>Genomic Encyclopedia of Archaeal and Bacterial Type Strains, Phase II (KMG-II): from individual species to whole genera.</title>
        <authorList>
            <person name="Goeker M."/>
        </authorList>
    </citation>
    <scope>NUCLEOTIDE SEQUENCE [LARGE SCALE GENOMIC DNA]</scope>
    <source>
        <strain evidence="4 5">DSM 25217</strain>
    </source>
</reference>
<dbReference type="Pfam" id="PF00930">
    <property type="entry name" value="DPPIV_N"/>
    <property type="match status" value="1"/>
</dbReference>
<dbReference type="InterPro" id="IPR029058">
    <property type="entry name" value="AB_hydrolase_fold"/>
</dbReference>
<protein>
    <submittedName>
        <fullName evidence="4">Dipeptidyl-peptidase IV</fullName>
    </submittedName>
</protein>
<dbReference type="GO" id="GO:0006508">
    <property type="term" value="P:proteolysis"/>
    <property type="evidence" value="ECO:0007669"/>
    <property type="project" value="InterPro"/>
</dbReference>
<dbReference type="SUPFAM" id="SSF82171">
    <property type="entry name" value="DPP6 N-terminal domain-like"/>
    <property type="match status" value="1"/>
</dbReference>
<feature type="domain" description="Dipeptidylpeptidase IV N-terminal" evidence="3">
    <location>
        <begin position="139"/>
        <end position="447"/>
    </location>
</feature>
<dbReference type="InterPro" id="IPR011659">
    <property type="entry name" value="WD40"/>
</dbReference>
<name>A0A3M0CNM7_9PROT</name>
<dbReference type="EMBL" id="REFR01000010">
    <property type="protein sequence ID" value="RMB08489.1"/>
    <property type="molecule type" value="Genomic_DNA"/>
</dbReference>
<sequence length="738" mass="81580">MKKIFGAAAILSAAGLPSQAEELTIDRLVDSPALSGPTVQGLKISPDGRRITFLRGRQDNQSQLDLWEFDREAGAARLLVDSATLLGGGPETLSEAEKARRERNRALTGKSGIVDYFWNDSGDSLLFPLSGDLFVLPVGGQVRRLTETDAFELDPKFSPKGRYVSFVRDGDLYAIELSGGREIRLTDSAGEGISNGVAEFIAQEELGRYTGYWWSPDENRIAFAQVDESAVDIKERYELSADGGVTTITQRYPAAGTTNATVAIGVVALDGSAPRMMEIAWPGHYLGRLNWTASGDGFITQILDRGQGENVLTLHTADGTGEKEFLTLESDIWINLNNDLTPLADGTVLLTHEGTGYRHIYVFGRDGRALATLTSGDWVVHEVEHVDEEAGVVYFSGFRESPLELHLYSVPLAGGDITRITREPGWHNVTVAKGMFVDKFSSPVQPPQVLVRALDSGATIAPILENALDQSHPYSPYMREHAASRFGTIKAADGETDLYYRLYLPPDMKEGRRYPAVMAPYGGPHGQRVRMDWSLDFNQILARNGYVVMVLDNRGMWNRGLAFESHVKNAMGTVEIADQVEGAAFLQSQSYVDGGRIGIWGWSYGGYMTLMSLFQEPDVFRAGAAVAPVTDWRLYDTAYTERYLGLPEAPGDVYEQSSVFAYIDGFRGDLLLIHGMADDNVFFDHSVKLIAALQNRRKPFELMTYPGKRHGIRGADARAHLWHRMFDFFERTLKAPSE</sequence>
<organism evidence="4 5">
    <name type="scientific">Eilatimonas milleporae</name>
    <dbReference type="NCBI Taxonomy" id="911205"/>
    <lineage>
        <taxon>Bacteria</taxon>
        <taxon>Pseudomonadati</taxon>
        <taxon>Pseudomonadota</taxon>
        <taxon>Alphaproteobacteria</taxon>
        <taxon>Kordiimonadales</taxon>
        <taxon>Kordiimonadaceae</taxon>
        <taxon>Eilatimonas</taxon>
    </lineage>
</organism>
<gene>
    <name evidence="4" type="ORF">BXY39_1122</name>
</gene>
<dbReference type="SUPFAM" id="SSF53474">
    <property type="entry name" value="alpha/beta-Hydrolases"/>
    <property type="match status" value="1"/>
</dbReference>
<dbReference type="RefSeq" id="WP_121937851.1">
    <property type="nucleotide sequence ID" value="NZ_REFR01000010.1"/>
</dbReference>